<dbReference type="PANTHER" id="PTHR11006:SF10">
    <property type="entry name" value="HISTONE-ARGININE METHYLTRANSFERASE CARMER-RELATED"/>
    <property type="match status" value="1"/>
</dbReference>
<keyword evidence="11" id="KW-0539">Nucleus</keyword>
<gene>
    <name evidence="15" type="ORF">Glove_457g59</name>
</gene>
<keyword evidence="10" id="KW-0804">Transcription</keyword>
<dbReference type="AlphaFoldDB" id="A0A397GQI0"/>
<keyword evidence="7 13" id="KW-0949">S-adenosyl-L-methionine</keyword>
<evidence type="ECO:0000256" key="1">
    <source>
        <dbReference type="ARBA" id="ARBA00004123"/>
    </source>
</evidence>
<keyword evidence="4" id="KW-0963">Cytoplasm</keyword>
<feature type="domain" description="Protein arginine N-methyltransferase" evidence="14">
    <location>
        <begin position="191"/>
        <end position="343"/>
    </location>
</feature>
<dbReference type="InterPro" id="IPR055135">
    <property type="entry name" value="PRMT_dom"/>
</dbReference>
<keyword evidence="6 13" id="KW-0808">Transferase</keyword>
<dbReference type="InterPro" id="IPR025799">
    <property type="entry name" value="Arg_MeTrfase"/>
</dbReference>
<keyword evidence="5 13" id="KW-0489">Methyltransferase</keyword>
<evidence type="ECO:0000256" key="12">
    <source>
        <dbReference type="ARBA" id="ARBA00049086"/>
    </source>
</evidence>
<dbReference type="Gene3D" id="3.40.50.150">
    <property type="entry name" value="Vaccinia Virus protein VP39"/>
    <property type="match status" value="1"/>
</dbReference>
<reference evidence="15 16" key="1">
    <citation type="submission" date="2018-08" db="EMBL/GenBank/DDBJ databases">
        <title>Genome and evolution of the arbuscular mycorrhizal fungus Diversispora epigaea (formerly Glomus versiforme) and its bacterial endosymbionts.</title>
        <authorList>
            <person name="Sun X."/>
            <person name="Fei Z."/>
            <person name="Harrison M."/>
        </authorList>
    </citation>
    <scope>NUCLEOTIDE SEQUENCE [LARGE SCALE GENOMIC DNA]</scope>
    <source>
        <strain evidence="15 16">IT104</strain>
    </source>
</reference>
<evidence type="ECO:0000259" key="14">
    <source>
        <dbReference type="Pfam" id="PF22528"/>
    </source>
</evidence>
<keyword evidence="9" id="KW-0805">Transcription regulation</keyword>
<evidence type="ECO:0000256" key="6">
    <source>
        <dbReference type="ARBA" id="ARBA00022679"/>
    </source>
</evidence>
<evidence type="ECO:0000256" key="2">
    <source>
        <dbReference type="ARBA" id="ARBA00004496"/>
    </source>
</evidence>
<dbReference type="GO" id="GO:0035242">
    <property type="term" value="F:protein-arginine omega-N asymmetric methyltransferase activity"/>
    <property type="evidence" value="ECO:0007669"/>
    <property type="project" value="UniProtKB-EC"/>
</dbReference>
<name>A0A397GQI0_9GLOM</name>
<dbReference type="Gene3D" id="2.70.160.11">
    <property type="entry name" value="Hnrnp arginine n-methyltransferase1"/>
    <property type="match status" value="1"/>
</dbReference>
<evidence type="ECO:0000256" key="3">
    <source>
        <dbReference type="ARBA" id="ARBA00011925"/>
    </source>
</evidence>
<dbReference type="SUPFAM" id="SSF53335">
    <property type="entry name" value="S-adenosyl-L-methionine-dependent methyltransferases"/>
    <property type="match status" value="1"/>
</dbReference>
<evidence type="ECO:0000313" key="15">
    <source>
        <dbReference type="EMBL" id="RHZ52817.1"/>
    </source>
</evidence>
<protein>
    <recommendedName>
        <fullName evidence="3">type I protein arginine methyltransferase</fullName>
        <ecNumber evidence="3">2.1.1.319</ecNumber>
    </recommendedName>
</protein>
<comment type="subcellular location">
    <subcellularLocation>
        <location evidence="2">Cytoplasm</location>
    </subcellularLocation>
    <subcellularLocation>
        <location evidence="1">Nucleus</location>
    </subcellularLocation>
</comment>
<evidence type="ECO:0000256" key="7">
    <source>
        <dbReference type="ARBA" id="ARBA00022691"/>
    </source>
</evidence>
<dbReference type="Proteomes" id="UP000266861">
    <property type="component" value="Unassembled WGS sequence"/>
</dbReference>
<dbReference type="OrthoDB" id="7848332at2759"/>
<dbReference type="CDD" id="cd02440">
    <property type="entry name" value="AdoMet_MTases"/>
    <property type="match status" value="1"/>
</dbReference>
<dbReference type="PANTHER" id="PTHR11006">
    <property type="entry name" value="PROTEIN ARGININE N-METHYLTRANSFERASE"/>
    <property type="match status" value="1"/>
</dbReference>
<evidence type="ECO:0000256" key="9">
    <source>
        <dbReference type="ARBA" id="ARBA00023015"/>
    </source>
</evidence>
<evidence type="ECO:0000256" key="11">
    <source>
        <dbReference type="ARBA" id="ARBA00023242"/>
    </source>
</evidence>
<keyword evidence="16" id="KW-1185">Reference proteome</keyword>
<dbReference type="Pfam" id="PF22528">
    <property type="entry name" value="PRMT_C"/>
    <property type="match status" value="1"/>
</dbReference>
<dbReference type="EMBL" id="PQFF01000399">
    <property type="protein sequence ID" value="RHZ52817.1"/>
    <property type="molecule type" value="Genomic_DNA"/>
</dbReference>
<dbReference type="GO" id="GO:0070611">
    <property type="term" value="F:histone H3R2 methyltransferase activity"/>
    <property type="evidence" value="ECO:0007669"/>
    <property type="project" value="TreeGrafter"/>
</dbReference>
<keyword evidence="8" id="KW-0156">Chromatin regulator</keyword>
<comment type="caution">
    <text evidence="15">The sequence shown here is derived from an EMBL/GenBank/DDBJ whole genome shotgun (WGS) entry which is preliminary data.</text>
</comment>
<evidence type="ECO:0000256" key="10">
    <source>
        <dbReference type="ARBA" id="ARBA00023163"/>
    </source>
</evidence>
<organism evidence="15 16">
    <name type="scientific">Diversispora epigaea</name>
    <dbReference type="NCBI Taxonomy" id="1348612"/>
    <lineage>
        <taxon>Eukaryota</taxon>
        <taxon>Fungi</taxon>
        <taxon>Fungi incertae sedis</taxon>
        <taxon>Mucoromycota</taxon>
        <taxon>Glomeromycotina</taxon>
        <taxon>Glomeromycetes</taxon>
        <taxon>Diversisporales</taxon>
        <taxon>Diversisporaceae</taxon>
        <taxon>Diversispora</taxon>
    </lineage>
</organism>
<dbReference type="GO" id="GO:0005634">
    <property type="term" value="C:nucleus"/>
    <property type="evidence" value="ECO:0007669"/>
    <property type="project" value="UniProtKB-SubCell"/>
</dbReference>
<evidence type="ECO:0000256" key="4">
    <source>
        <dbReference type="ARBA" id="ARBA00022490"/>
    </source>
</evidence>
<accession>A0A397GQI0</accession>
<evidence type="ECO:0000256" key="8">
    <source>
        <dbReference type="ARBA" id="ARBA00022853"/>
    </source>
</evidence>
<sequence length="426" mass="47851">MLSNGKVPSTEGRDPAYFSYYAMLQHQQNMLQDSVRTSTYRSAILLNGPACFHDKLILDVGAGSGILSYFAVQAGAQKVYAVEASQMAEKMRKLVNAANTAESDGTIKNAFLKDKIEVIQAKIEEPDLPIPQVDTIISEPIGVLLIHERMLESYLYARDTFLKPGGTLFPSTGSISLAPFTDAALWSETMSKARFWEQNSFYGVDLSALYGDAKDEMFGMPVVGSFDPRTLIAPANSGGYVVDFYRVTLDELQDMTIPFIWQASYTGIIHGIAGWFDLHFSPPSPVINGSTITMSTSPAAERTHWQQVRFLLKEPLAVNAGQTIQGWMRCVVNEMRSYTIEVEILIGNGQLSDPLNVSPSIFNLDFNRRRGKWRLHEQTYNYNYYPQTDNIFRPEYNCLYEPEQPLDVSVVVDNNYVDENQFILQS</sequence>
<dbReference type="STRING" id="1348612.A0A397GQI0"/>
<evidence type="ECO:0000256" key="13">
    <source>
        <dbReference type="PROSITE-ProRule" id="PRU01015"/>
    </source>
</evidence>
<dbReference type="PROSITE" id="PS51678">
    <property type="entry name" value="SAM_MT_PRMT"/>
    <property type="match status" value="1"/>
</dbReference>
<evidence type="ECO:0000256" key="5">
    <source>
        <dbReference type="ARBA" id="ARBA00022603"/>
    </source>
</evidence>
<dbReference type="GO" id="GO:0032259">
    <property type="term" value="P:methylation"/>
    <property type="evidence" value="ECO:0007669"/>
    <property type="project" value="UniProtKB-KW"/>
</dbReference>
<dbReference type="InterPro" id="IPR029063">
    <property type="entry name" value="SAM-dependent_MTases_sf"/>
</dbReference>
<proteinExistence type="predicted"/>
<evidence type="ECO:0000313" key="16">
    <source>
        <dbReference type="Proteomes" id="UP000266861"/>
    </source>
</evidence>
<dbReference type="GO" id="GO:0005737">
    <property type="term" value="C:cytoplasm"/>
    <property type="evidence" value="ECO:0007669"/>
    <property type="project" value="UniProtKB-SubCell"/>
</dbReference>
<dbReference type="EC" id="2.1.1.319" evidence="3"/>
<dbReference type="Pfam" id="PF06325">
    <property type="entry name" value="PrmA"/>
    <property type="match status" value="1"/>
</dbReference>
<comment type="catalytic activity">
    <reaction evidence="12">
        <text>L-arginyl-[protein] + 2 S-adenosyl-L-methionine = N(omega),N(omega)-dimethyl-L-arginyl-[protein] + 2 S-adenosyl-L-homocysteine + 2 H(+)</text>
        <dbReference type="Rhea" id="RHEA:48096"/>
        <dbReference type="Rhea" id="RHEA-COMP:10532"/>
        <dbReference type="Rhea" id="RHEA-COMP:11991"/>
        <dbReference type="ChEBI" id="CHEBI:15378"/>
        <dbReference type="ChEBI" id="CHEBI:29965"/>
        <dbReference type="ChEBI" id="CHEBI:57856"/>
        <dbReference type="ChEBI" id="CHEBI:59789"/>
        <dbReference type="ChEBI" id="CHEBI:61897"/>
        <dbReference type="EC" id="2.1.1.319"/>
    </reaction>
</comment>